<evidence type="ECO:0000256" key="1">
    <source>
        <dbReference type="SAM" id="MobiDB-lite"/>
    </source>
</evidence>
<sequence>MKQIWELLTYFRENDFLAYNSKKYLKARKLKSYWSDFNGFYTSYTPEIGIAICFSCNQLVYTREWTKNIGNYNHIGMASHCTGNIFCDISYDKYLKIQQKSISGYYYDNEYALHGYILWMSNAIRRIKRAREAAEEARIQDVLSRLRHKLSEIQEKVKMQNSSNREMDEDSVNEGPVHDGSISTKDISPSSACLELSVISQSSASTIETYSDEEKLYMLCGSKSDTKCPQLQYTDSIISEGGTANGNVDRDITSTTPNETKFQPINANFTLLYENLCDDAIILADRKTQEAIMCYCLFGKALIKRRNEIASEKQVDPESNTPLRKRIEKTKKLYKRFDAKIYRIHSFSADRCFFTASVLFTCITYIPELDVKELLESEVSELEEAFESVEYLTPPFLLLFWRELEEAESVAFTQASSASVTISDEGVYQTHRWPEEFWYKTAINFLGPYSSFGYFHDNNQSVTNEAMVKDNINIDSSQEFCEKLVASFNLQELRESVEQVFNRATEYY</sequence>
<organism evidence="2 3">
    <name type="scientific">Funneliformis mosseae</name>
    <name type="common">Endomycorrhizal fungus</name>
    <name type="synonym">Glomus mosseae</name>
    <dbReference type="NCBI Taxonomy" id="27381"/>
    <lineage>
        <taxon>Eukaryota</taxon>
        <taxon>Fungi</taxon>
        <taxon>Fungi incertae sedis</taxon>
        <taxon>Mucoromycota</taxon>
        <taxon>Glomeromycotina</taxon>
        <taxon>Glomeromycetes</taxon>
        <taxon>Glomerales</taxon>
        <taxon>Glomeraceae</taxon>
        <taxon>Funneliformis</taxon>
    </lineage>
</organism>
<dbReference type="Proteomes" id="UP000789375">
    <property type="component" value="Unassembled WGS sequence"/>
</dbReference>
<evidence type="ECO:0000313" key="3">
    <source>
        <dbReference type="Proteomes" id="UP000789375"/>
    </source>
</evidence>
<feature type="region of interest" description="Disordered" evidence="1">
    <location>
        <begin position="158"/>
        <end position="187"/>
    </location>
</feature>
<evidence type="ECO:0000313" key="2">
    <source>
        <dbReference type="EMBL" id="CAG8590395.1"/>
    </source>
</evidence>
<reference evidence="2" key="1">
    <citation type="submission" date="2021-06" db="EMBL/GenBank/DDBJ databases">
        <authorList>
            <person name="Kallberg Y."/>
            <person name="Tangrot J."/>
            <person name="Rosling A."/>
        </authorList>
    </citation>
    <scope>NUCLEOTIDE SEQUENCE</scope>
    <source>
        <strain evidence="2">87-6 pot B 2015</strain>
    </source>
</reference>
<name>A0A9N9C4H1_FUNMO</name>
<proteinExistence type="predicted"/>
<dbReference type="AlphaFoldDB" id="A0A9N9C4H1"/>
<gene>
    <name evidence="2" type="ORF">FMOSSE_LOCUS8407</name>
</gene>
<protein>
    <submittedName>
        <fullName evidence="2">15782_t:CDS:1</fullName>
    </submittedName>
</protein>
<accession>A0A9N9C4H1</accession>
<comment type="caution">
    <text evidence="2">The sequence shown here is derived from an EMBL/GenBank/DDBJ whole genome shotgun (WGS) entry which is preliminary data.</text>
</comment>
<keyword evidence="3" id="KW-1185">Reference proteome</keyword>
<dbReference type="EMBL" id="CAJVPP010002175">
    <property type="protein sequence ID" value="CAG8590395.1"/>
    <property type="molecule type" value="Genomic_DNA"/>
</dbReference>